<reference evidence="2 3" key="1">
    <citation type="submission" date="2015-09" db="EMBL/GenBank/DDBJ databases">
        <authorList>
            <person name="Xu Y."/>
            <person name="Nagy A."/>
            <person name="Liu N.T."/>
            <person name="Nou X."/>
        </authorList>
    </citation>
    <scope>NUCLEOTIDE SEQUENCE [LARGE SCALE GENOMIC DNA]</scope>
    <source>
        <strain evidence="2 3">FC1138</strain>
    </source>
</reference>
<organism evidence="2 3">
    <name type="scientific">Ralstonia insidiosa</name>
    <dbReference type="NCBI Taxonomy" id="190721"/>
    <lineage>
        <taxon>Bacteria</taxon>
        <taxon>Pseudomonadati</taxon>
        <taxon>Pseudomonadota</taxon>
        <taxon>Betaproteobacteria</taxon>
        <taxon>Burkholderiales</taxon>
        <taxon>Burkholderiaceae</taxon>
        <taxon>Ralstonia</taxon>
    </lineage>
</organism>
<protein>
    <submittedName>
        <fullName evidence="2">Formylglycine-generating sulfatase enzyme family protein</fullName>
    </submittedName>
</protein>
<dbReference type="Proteomes" id="UP000077927">
    <property type="component" value="Chromosome 1"/>
</dbReference>
<dbReference type="GO" id="GO:0120147">
    <property type="term" value="F:formylglycine-generating oxidase activity"/>
    <property type="evidence" value="ECO:0007669"/>
    <property type="project" value="TreeGrafter"/>
</dbReference>
<evidence type="ECO:0000313" key="2">
    <source>
        <dbReference type="EMBL" id="ANH72019.1"/>
    </source>
</evidence>
<dbReference type="EMBL" id="CP012605">
    <property type="protein sequence ID" value="ANH72019.1"/>
    <property type="molecule type" value="Genomic_DNA"/>
</dbReference>
<dbReference type="KEGG" id="rin:ACS15_0403"/>
<evidence type="ECO:0000313" key="3">
    <source>
        <dbReference type="Proteomes" id="UP000077927"/>
    </source>
</evidence>
<dbReference type="Gene3D" id="3.90.1580.10">
    <property type="entry name" value="paralog of FGE (formylglycine-generating enzyme)"/>
    <property type="match status" value="1"/>
</dbReference>
<dbReference type="PANTHER" id="PTHR23150">
    <property type="entry name" value="SULFATASE MODIFYING FACTOR 1, 2"/>
    <property type="match status" value="1"/>
</dbReference>
<proteinExistence type="predicted"/>
<gene>
    <name evidence="2" type="ORF">ACS15_0403</name>
</gene>
<dbReference type="InterPro" id="IPR042095">
    <property type="entry name" value="SUMF_sf"/>
</dbReference>
<dbReference type="PANTHER" id="PTHR23150:SF19">
    <property type="entry name" value="FORMYLGLYCINE-GENERATING ENZYME"/>
    <property type="match status" value="1"/>
</dbReference>
<evidence type="ECO:0000259" key="1">
    <source>
        <dbReference type="Pfam" id="PF03781"/>
    </source>
</evidence>
<dbReference type="InterPro" id="IPR005532">
    <property type="entry name" value="SUMF_dom"/>
</dbReference>
<dbReference type="InterPro" id="IPR051043">
    <property type="entry name" value="Sulfatase_Mod_Factor_Kinase"/>
</dbReference>
<sequence>MFVKGGTFKMGDFGPVSTPDKMPYAPSRAHATPLHEVELDGFSMSKYKVTVADFDVYTDAVGKPHIAQAKFDKEYRTVPDVPAGVNWPEAKAYCGWLAEVTGQPFDLPTEAQWEFAARSRGKYVAFGTDNGKYEEGRNVASYEQRKKMLPNADSLAVYPNGKFPPNPLGLYDMGAHGQEWVNDWFDPDYYEHSPRKNPQGPATGTEKVLRGIEDDYASSVTMYRHKSEPVLAPFKSRYTGEVLAERSGKTGFRCVVNAAKQLAP</sequence>
<dbReference type="AlphaFoldDB" id="A0AAC9BFW7"/>
<name>A0AAC9BFW7_9RALS</name>
<feature type="domain" description="Sulfatase-modifying factor enzyme-like" evidence="1">
    <location>
        <begin position="2"/>
        <end position="255"/>
    </location>
</feature>
<dbReference type="SUPFAM" id="SSF56436">
    <property type="entry name" value="C-type lectin-like"/>
    <property type="match status" value="1"/>
</dbReference>
<dbReference type="Pfam" id="PF03781">
    <property type="entry name" value="FGE-sulfatase"/>
    <property type="match status" value="1"/>
</dbReference>
<accession>A0AAC9BFW7</accession>
<dbReference type="InterPro" id="IPR016187">
    <property type="entry name" value="CTDL_fold"/>
</dbReference>